<name>A0A076EQH0_RHOOP</name>
<accession>A0A076EQH0</accession>
<dbReference type="Pfam" id="PF12146">
    <property type="entry name" value="Hydrolase_4"/>
    <property type="match status" value="1"/>
</dbReference>
<sequence length="257" mass="28457">MTIRAGSVEPLTRCTAHLTTYDEHAVTVPRSGDRALVAVPRGVTPSAFACYLHGRTGDERSIDDRAGLRDGLLDAGYLVASPYLHGDQWGNRLAQDAVVALDEWVSHRWPVTRRFLIGESMGGNAAANAVRLREVAWDGAIFIAPSLSLRAVWERGEHGRDTVRDAFRLSADGRDLEPKTERWDAVRHEPGDYVGVPIRVYASREDEVANIAGVTGPWVEMLRRGSDAVEFVEVSGPHVSEDHFRTAEVVQFFETIR</sequence>
<protein>
    <recommendedName>
        <fullName evidence="1">Serine aminopeptidase S33 domain-containing protein</fullName>
    </recommendedName>
</protein>
<evidence type="ECO:0000313" key="2">
    <source>
        <dbReference type="EMBL" id="AII05679.1"/>
    </source>
</evidence>
<dbReference type="InterPro" id="IPR029058">
    <property type="entry name" value="AB_hydrolase_fold"/>
</dbReference>
<gene>
    <name evidence="2" type="ORF">EP51_14040</name>
</gene>
<dbReference type="InterPro" id="IPR022742">
    <property type="entry name" value="Hydrolase_4"/>
</dbReference>
<proteinExistence type="predicted"/>
<evidence type="ECO:0000313" key="3">
    <source>
        <dbReference type="Proteomes" id="UP000028488"/>
    </source>
</evidence>
<dbReference type="Gene3D" id="3.40.50.1820">
    <property type="entry name" value="alpha/beta hydrolase"/>
    <property type="match status" value="1"/>
</dbReference>
<dbReference type="AlphaFoldDB" id="A0A076EQH0"/>
<feature type="domain" description="Serine aminopeptidase S33" evidence="1">
    <location>
        <begin position="92"/>
        <end position="150"/>
    </location>
</feature>
<dbReference type="eggNOG" id="COG1073">
    <property type="taxonomic scope" value="Bacteria"/>
</dbReference>
<dbReference type="Proteomes" id="UP000028488">
    <property type="component" value="Chromosome"/>
</dbReference>
<organism evidence="2 3">
    <name type="scientific">Rhodococcus opacus</name>
    <name type="common">Nocardia opaca</name>
    <dbReference type="NCBI Taxonomy" id="37919"/>
    <lineage>
        <taxon>Bacteria</taxon>
        <taxon>Bacillati</taxon>
        <taxon>Actinomycetota</taxon>
        <taxon>Actinomycetes</taxon>
        <taxon>Mycobacteriales</taxon>
        <taxon>Nocardiaceae</taxon>
        <taxon>Rhodococcus</taxon>
    </lineage>
</organism>
<dbReference type="RefSeq" id="WP_128639610.1">
    <property type="nucleotide sequence ID" value="NZ_CP008947.1"/>
</dbReference>
<evidence type="ECO:0000259" key="1">
    <source>
        <dbReference type="Pfam" id="PF12146"/>
    </source>
</evidence>
<dbReference type="SUPFAM" id="SSF53474">
    <property type="entry name" value="alpha/beta-Hydrolases"/>
    <property type="match status" value="1"/>
</dbReference>
<reference evidence="2 3" key="1">
    <citation type="submission" date="2014-07" db="EMBL/GenBank/DDBJ databases">
        <title>Genome Sequence of Rhodococcus opacus Strain R7, a Biodegrader of Mono- and Polycyclic Aromatic Hydrocarbons.</title>
        <authorList>
            <person name="Di Gennaro P."/>
            <person name="Zampolli J."/>
            <person name="Presti I."/>
            <person name="Cappelletti M."/>
            <person name="D'Ursi P."/>
            <person name="Orro A."/>
            <person name="Mezzelani A."/>
            <person name="Milanesi L."/>
        </authorList>
    </citation>
    <scope>NUCLEOTIDE SEQUENCE [LARGE SCALE GENOMIC DNA]</scope>
    <source>
        <strain evidence="2 3">R7</strain>
    </source>
</reference>
<dbReference type="EMBL" id="CP008947">
    <property type="protein sequence ID" value="AII05679.1"/>
    <property type="molecule type" value="Genomic_DNA"/>
</dbReference>